<keyword evidence="6" id="KW-1133">Transmembrane helix</keyword>
<comment type="similarity">
    <text evidence="2 5">Belongs to the acyl-CoA dehydrogenase family.</text>
</comment>
<dbReference type="CDD" id="cd00567">
    <property type="entry name" value="ACAD"/>
    <property type="match status" value="1"/>
</dbReference>
<reference evidence="10 11" key="1">
    <citation type="submission" date="2024-01" db="EMBL/GenBank/DDBJ databases">
        <title>Genomic insights into the taxonomy and metabolism of the cyanobacterium Pannus brasiliensis CCIBt3594.</title>
        <authorList>
            <person name="Machado M."/>
            <person name="Botero N.B."/>
            <person name="Andreote A.P.D."/>
            <person name="Feitosa A.M.T."/>
            <person name="Popin R."/>
            <person name="Sivonen K."/>
            <person name="Fiore M.F."/>
        </authorList>
    </citation>
    <scope>NUCLEOTIDE SEQUENCE [LARGE SCALE GENOMIC DNA]</scope>
    <source>
        <strain evidence="10 11">CCIBt3594</strain>
    </source>
</reference>
<evidence type="ECO:0000256" key="3">
    <source>
        <dbReference type="ARBA" id="ARBA00022630"/>
    </source>
</evidence>
<dbReference type="InterPro" id="IPR036250">
    <property type="entry name" value="AcylCo_DH-like_C"/>
</dbReference>
<dbReference type="InterPro" id="IPR009100">
    <property type="entry name" value="AcylCoA_DH/oxidase_NM_dom_sf"/>
</dbReference>
<name>A0AAW9QW42_9CHRO</name>
<dbReference type="Proteomes" id="UP001328733">
    <property type="component" value="Unassembled WGS sequence"/>
</dbReference>
<feature type="transmembrane region" description="Helical" evidence="6">
    <location>
        <begin position="86"/>
        <end position="104"/>
    </location>
</feature>
<keyword evidence="11" id="KW-1185">Reference proteome</keyword>
<dbReference type="Gene3D" id="2.40.110.10">
    <property type="entry name" value="Butyryl-CoA Dehydrogenase, subunit A, domain 2"/>
    <property type="match status" value="1"/>
</dbReference>
<keyword evidence="6" id="KW-0472">Membrane</keyword>
<keyword evidence="6" id="KW-0812">Transmembrane</keyword>
<feature type="domain" description="Acyl-CoA dehydrogenase/oxidase C-terminal" evidence="7">
    <location>
        <begin position="234"/>
        <end position="380"/>
    </location>
</feature>
<dbReference type="Pfam" id="PF00441">
    <property type="entry name" value="Acyl-CoA_dh_1"/>
    <property type="match status" value="1"/>
</dbReference>
<dbReference type="PANTHER" id="PTHR43884">
    <property type="entry name" value="ACYL-COA DEHYDROGENASE"/>
    <property type="match status" value="1"/>
</dbReference>
<organism evidence="10 11">
    <name type="scientific">Pannus brasiliensis CCIBt3594</name>
    <dbReference type="NCBI Taxonomy" id="1427578"/>
    <lineage>
        <taxon>Bacteria</taxon>
        <taxon>Bacillati</taxon>
        <taxon>Cyanobacteriota</taxon>
        <taxon>Cyanophyceae</taxon>
        <taxon>Oscillatoriophycideae</taxon>
        <taxon>Chroococcales</taxon>
        <taxon>Microcystaceae</taxon>
        <taxon>Pannus</taxon>
    </lineage>
</organism>
<dbReference type="Gene3D" id="1.10.540.10">
    <property type="entry name" value="Acyl-CoA dehydrogenase/oxidase, N-terminal domain"/>
    <property type="match status" value="1"/>
</dbReference>
<dbReference type="RefSeq" id="WP_332865721.1">
    <property type="nucleotide sequence ID" value="NZ_JBAFSM010000025.1"/>
</dbReference>
<sequence>MHKLKQYWVAEALEKDLGDPLVPENPLSYKRVIEIDESEEFPHDEIRWLYDWKLQHYYIPTACGGEFTSFEEFVAFVRVLARRDQTIGIAFTTLFWSFLTWMAGTPEQKQKLARLIMDDYGAMCLGYSEKEHGSDLVNGDLTATKVEGGYLLNGEKWPINRATISNVSYILAKTDPNGGPKCLTLFMVDKREIDPANYYNLPKILTHGVRASDMSGIGFKDCFVPDSHRLREEGDGLELALKGFQITRMLCAAFAHGAADTALRTTLSFATTRVLYNKTVSDLPQPRRTLTDAFLDILICDCETIPAARGFHLIPEQFSVWASVVKYFVPDRLEKMVNDVYVVLGSRFYMREEHDFGIFQKLLRDNSIISMFDGSSIVNLHALILQMRQLTKYRSKRNSGTMSELKNRLEAIFSLEKPVPTFEPTKLELFGRGCDDTLQGLEIALDGLESVKLSGEVDAGVIEHLLNLGNLVLEELNAHDEQIGLSKFEYGHDQSPELFEIAKRYCTLHAAAACLHTWLYNRSILGDFFARGEWLVLALHRLLRTLRPMPYTISEEYVEKVALELLKLYRENRHFSIVPFQLAPSKTTEDNIHAGSELQLQA</sequence>
<dbReference type="Gene3D" id="1.20.140.10">
    <property type="entry name" value="Butyryl-CoA Dehydrogenase, subunit A, domain 3"/>
    <property type="match status" value="1"/>
</dbReference>
<evidence type="ECO:0000313" key="10">
    <source>
        <dbReference type="EMBL" id="MEG3438241.1"/>
    </source>
</evidence>
<comment type="caution">
    <text evidence="10">The sequence shown here is derived from an EMBL/GenBank/DDBJ whole genome shotgun (WGS) entry which is preliminary data.</text>
</comment>
<protein>
    <submittedName>
        <fullName evidence="10">Acyl-CoA dehydrogenase family protein</fullName>
    </submittedName>
</protein>
<evidence type="ECO:0000256" key="1">
    <source>
        <dbReference type="ARBA" id="ARBA00001974"/>
    </source>
</evidence>
<accession>A0AAW9QW42</accession>
<dbReference type="InterPro" id="IPR013786">
    <property type="entry name" value="AcylCoA_DH/ox_N"/>
</dbReference>
<dbReference type="EMBL" id="JBAFSM010000025">
    <property type="protein sequence ID" value="MEG3438241.1"/>
    <property type="molecule type" value="Genomic_DNA"/>
</dbReference>
<dbReference type="GO" id="GO:0050660">
    <property type="term" value="F:flavin adenine dinucleotide binding"/>
    <property type="evidence" value="ECO:0007669"/>
    <property type="project" value="InterPro"/>
</dbReference>
<evidence type="ECO:0000256" key="5">
    <source>
        <dbReference type="RuleBase" id="RU362125"/>
    </source>
</evidence>
<dbReference type="InterPro" id="IPR046373">
    <property type="entry name" value="Acyl-CoA_Oxase/DH_mid-dom_sf"/>
</dbReference>
<dbReference type="GO" id="GO:0003995">
    <property type="term" value="F:acyl-CoA dehydrogenase activity"/>
    <property type="evidence" value="ECO:0007669"/>
    <property type="project" value="TreeGrafter"/>
</dbReference>
<evidence type="ECO:0000256" key="2">
    <source>
        <dbReference type="ARBA" id="ARBA00009347"/>
    </source>
</evidence>
<evidence type="ECO:0000259" key="8">
    <source>
        <dbReference type="Pfam" id="PF02770"/>
    </source>
</evidence>
<dbReference type="SUPFAM" id="SSF56645">
    <property type="entry name" value="Acyl-CoA dehydrogenase NM domain-like"/>
    <property type="match status" value="1"/>
</dbReference>
<dbReference type="InterPro" id="IPR037069">
    <property type="entry name" value="AcylCoA_DH/ox_N_sf"/>
</dbReference>
<gene>
    <name evidence="10" type="ORF">V0288_14015</name>
</gene>
<feature type="domain" description="Acyl-CoA oxidase/dehydrogenase middle" evidence="8">
    <location>
        <begin position="124"/>
        <end position="222"/>
    </location>
</feature>
<dbReference type="PANTHER" id="PTHR43884:SF19">
    <property type="entry name" value="ACYL-COA DEHYDROGENASE FADE4-RELATED"/>
    <property type="match status" value="1"/>
</dbReference>
<comment type="cofactor">
    <cofactor evidence="1 5">
        <name>FAD</name>
        <dbReference type="ChEBI" id="CHEBI:57692"/>
    </cofactor>
</comment>
<dbReference type="Pfam" id="PF02770">
    <property type="entry name" value="Acyl-CoA_dh_M"/>
    <property type="match status" value="1"/>
</dbReference>
<evidence type="ECO:0000256" key="6">
    <source>
        <dbReference type="SAM" id="Phobius"/>
    </source>
</evidence>
<feature type="domain" description="Acyl-CoA dehydrogenase/oxidase N-terminal" evidence="9">
    <location>
        <begin position="32"/>
        <end position="112"/>
    </location>
</feature>
<keyword evidence="3 5" id="KW-0285">Flavoprotein</keyword>
<dbReference type="GO" id="GO:0005886">
    <property type="term" value="C:plasma membrane"/>
    <property type="evidence" value="ECO:0007669"/>
    <property type="project" value="TreeGrafter"/>
</dbReference>
<dbReference type="InterPro" id="IPR009075">
    <property type="entry name" value="AcylCo_DH/oxidase_C"/>
</dbReference>
<evidence type="ECO:0000259" key="7">
    <source>
        <dbReference type="Pfam" id="PF00441"/>
    </source>
</evidence>
<dbReference type="AlphaFoldDB" id="A0AAW9QW42"/>
<evidence type="ECO:0000259" key="9">
    <source>
        <dbReference type="Pfam" id="PF02771"/>
    </source>
</evidence>
<dbReference type="SUPFAM" id="SSF47203">
    <property type="entry name" value="Acyl-CoA dehydrogenase C-terminal domain-like"/>
    <property type="match status" value="1"/>
</dbReference>
<evidence type="ECO:0000256" key="4">
    <source>
        <dbReference type="ARBA" id="ARBA00022827"/>
    </source>
</evidence>
<proteinExistence type="inferred from homology"/>
<keyword evidence="5" id="KW-0560">Oxidoreductase</keyword>
<dbReference type="Pfam" id="PF02771">
    <property type="entry name" value="Acyl-CoA_dh_N"/>
    <property type="match status" value="1"/>
</dbReference>
<evidence type="ECO:0000313" key="11">
    <source>
        <dbReference type="Proteomes" id="UP001328733"/>
    </source>
</evidence>
<keyword evidence="4 5" id="KW-0274">FAD</keyword>
<dbReference type="InterPro" id="IPR006091">
    <property type="entry name" value="Acyl-CoA_Oxase/DH_mid-dom"/>
</dbReference>